<dbReference type="GO" id="GO:0006096">
    <property type="term" value="P:glycolytic process"/>
    <property type="evidence" value="ECO:0007669"/>
    <property type="project" value="UniProtKB-KW"/>
</dbReference>
<dbReference type="AlphaFoldDB" id="A0A0R2BUA0"/>
<protein>
    <recommendedName>
        <fullName evidence="2">phosphoglycerate mutase (2,3-diphosphoglycerate-dependent)</fullName>
        <ecNumber evidence="2">5.4.2.11</ecNumber>
    </recommendedName>
</protein>
<dbReference type="Gene3D" id="3.40.50.1240">
    <property type="entry name" value="Phosphoglycerate mutase-like"/>
    <property type="match status" value="1"/>
</dbReference>
<dbReference type="InterPro" id="IPR013078">
    <property type="entry name" value="His_Pase_superF_clade-1"/>
</dbReference>
<proteinExistence type="inferred from homology"/>
<dbReference type="CDD" id="cd07067">
    <property type="entry name" value="HP_PGM_like"/>
    <property type="match status" value="1"/>
</dbReference>
<evidence type="ECO:0000256" key="1">
    <source>
        <dbReference type="ARBA" id="ARBA00006717"/>
    </source>
</evidence>
<dbReference type="InterPro" id="IPR029033">
    <property type="entry name" value="His_PPase_superfam"/>
</dbReference>
<gene>
    <name evidence="8" type="ORF">FC84_GL000532</name>
</gene>
<keyword evidence="4" id="KW-0413">Isomerase</keyword>
<evidence type="ECO:0000256" key="6">
    <source>
        <dbReference type="PIRSR" id="PIRSR613078-2"/>
    </source>
</evidence>
<dbReference type="Proteomes" id="UP000051813">
    <property type="component" value="Unassembled WGS sequence"/>
</dbReference>
<evidence type="ECO:0000256" key="3">
    <source>
        <dbReference type="ARBA" id="ARBA00023152"/>
    </source>
</evidence>
<reference evidence="8 9" key="1">
    <citation type="journal article" date="2015" name="Genome Announc.">
        <title>Expanding the biotechnology potential of lactobacilli through comparative genomics of 213 strains and associated genera.</title>
        <authorList>
            <person name="Sun Z."/>
            <person name="Harris H.M."/>
            <person name="McCann A."/>
            <person name="Guo C."/>
            <person name="Argimon S."/>
            <person name="Zhang W."/>
            <person name="Yang X."/>
            <person name="Jeffery I.B."/>
            <person name="Cooney J.C."/>
            <person name="Kagawa T.F."/>
            <person name="Liu W."/>
            <person name="Song Y."/>
            <person name="Salvetti E."/>
            <person name="Wrobel A."/>
            <person name="Rasinkangas P."/>
            <person name="Parkhill J."/>
            <person name="Rea M.C."/>
            <person name="O'Sullivan O."/>
            <person name="Ritari J."/>
            <person name="Douillard F.P."/>
            <person name="Paul Ross R."/>
            <person name="Yang R."/>
            <person name="Briner A.E."/>
            <person name="Felis G.E."/>
            <person name="de Vos W.M."/>
            <person name="Barrangou R."/>
            <person name="Klaenhammer T.R."/>
            <person name="Caufield P.W."/>
            <person name="Cui Y."/>
            <person name="Zhang H."/>
            <person name="O'Toole P.W."/>
        </authorList>
    </citation>
    <scope>NUCLEOTIDE SEQUENCE [LARGE SCALE GENOMIC DNA]</scope>
    <source>
        <strain evidence="8 9">DSM 20335</strain>
    </source>
</reference>
<keyword evidence="3" id="KW-0324">Glycolysis</keyword>
<comment type="caution">
    <text evidence="8">The sequence shown here is derived from an EMBL/GenBank/DDBJ whole genome shotgun (WGS) entry which is preliminary data.</text>
</comment>
<evidence type="ECO:0000313" key="9">
    <source>
        <dbReference type="Proteomes" id="UP000051813"/>
    </source>
</evidence>
<dbReference type="RefSeq" id="WP_057753681.1">
    <property type="nucleotide sequence ID" value="NZ_AYYK01000001.1"/>
</dbReference>
<feature type="binding site" evidence="6">
    <location>
        <position position="59"/>
    </location>
    <ligand>
        <name>substrate</name>
    </ligand>
</feature>
<dbReference type="PATRIC" id="fig|1423738.3.peg.542"/>
<dbReference type="PROSITE" id="PS00175">
    <property type="entry name" value="PG_MUTASE"/>
    <property type="match status" value="1"/>
</dbReference>
<feature type="site" description="Transition state stabilizer" evidence="7">
    <location>
        <position position="174"/>
    </location>
</feature>
<keyword evidence="9" id="KW-1185">Reference proteome</keyword>
<feature type="active site" description="Proton donor/acceptor" evidence="5">
    <location>
        <position position="86"/>
    </location>
</feature>
<feature type="binding site" evidence="6">
    <location>
        <begin position="7"/>
        <end position="14"/>
    </location>
    <ligand>
        <name>substrate</name>
    </ligand>
</feature>
<organism evidence="8 9">
    <name type="scientific">Lapidilactobacillus dextrinicus DSM 20335</name>
    <dbReference type="NCBI Taxonomy" id="1423738"/>
    <lineage>
        <taxon>Bacteria</taxon>
        <taxon>Bacillati</taxon>
        <taxon>Bacillota</taxon>
        <taxon>Bacilli</taxon>
        <taxon>Lactobacillales</taxon>
        <taxon>Lactobacillaceae</taxon>
        <taxon>Lapidilactobacillus</taxon>
    </lineage>
</organism>
<dbReference type="EC" id="5.4.2.11" evidence="2"/>
<dbReference type="GO" id="GO:0004619">
    <property type="term" value="F:phosphoglycerate mutase activity"/>
    <property type="evidence" value="ECO:0007669"/>
    <property type="project" value="UniProtKB-EC"/>
</dbReference>
<dbReference type="SMART" id="SM00855">
    <property type="entry name" value="PGAM"/>
    <property type="match status" value="1"/>
</dbReference>
<dbReference type="OrthoDB" id="4131070at2"/>
<sequence length="226" mass="25358">MQIYLTRHGQTLLNRTNRAQGWSDALLTTKGRTDAIALGRGLNQQHLRFDAAYSSDLTRAVTTAKLVLHEVEQDELPLQTTADFREQCFGYFEGEVASVMSQEIFGIESYREAVTTYHKTMRDLADGIAAKFNAQVPEEGESYTQLQTRLMRGLHQIITDAQTKKYDKVLIVSHGNAITTILNTLGQKLTEPLHNSSVSILVPTTTDQIQVASMDDVRYIEEGLKH</sequence>
<feature type="binding site" evidence="6">
    <location>
        <begin position="175"/>
        <end position="176"/>
    </location>
    <ligand>
        <name>substrate</name>
    </ligand>
</feature>
<evidence type="ECO:0000313" key="8">
    <source>
        <dbReference type="EMBL" id="KRM79835.1"/>
    </source>
</evidence>
<dbReference type="InterPro" id="IPR005952">
    <property type="entry name" value="Phosphogly_mut1"/>
</dbReference>
<accession>A0A0R2BUA0</accession>
<dbReference type="InterPro" id="IPR001345">
    <property type="entry name" value="PG/BPGM_mutase_AS"/>
</dbReference>
<dbReference type="EMBL" id="AYYK01000001">
    <property type="protein sequence ID" value="KRM79835.1"/>
    <property type="molecule type" value="Genomic_DNA"/>
</dbReference>
<evidence type="ECO:0000256" key="7">
    <source>
        <dbReference type="PIRSR" id="PIRSR613078-3"/>
    </source>
</evidence>
<dbReference type="SUPFAM" id="SSF53254">
    <property type="entry name" value="Phosphoglycerate mutase-like"/>
    <property type="match status" value="1"/>
</dbReference>
<comment type="similarity">
    <text evidence="1">Belongs to the phosphoglycerate mutase family. BPG-dependent PGAM subfamily.</text>
</comment>
<evidence type="ECO:0000256" key="4">
    <source>
        <dbReference type="ARBA" id="ARBA00023235"/>
    </source>
</evidence>
<name>A0A0R2BUA0_9LACO</name>
<dbReference type="Pfam" id="PF00300">
    <property type="entry name" value="His_Phos_1"/>
    <property type="match status" value="1"/>
</dbReference>
<dbReference type="STRING" id="1423738.FC84_GL000532"/>
<feature type="active site" description="Tele-phosphohistidine intermediate" evidence="5">
    <location>
        <position position="8"/>
    </location>
</feature>
<dbReference type="PANTHER" id="PTHR11931">
    <property type="entry name" value="PHOSPHOGLYCERATE MUTASE"/>
    <property type="match status" value="1"/>
</dbReference>
<evidence type="ECO:0000256" key="2">
    <source>
        <dbReference type="ARBA" id="ARBA00012028"/>
    </source>
</evidence>
<evidence type="ECO:0000256" key="5">
    <source>
        <dbReference type="PIRSR" id="PIRSR613078-1"/>
    </source>
</evidence>